<dbReference type="Proteomes" id="UP001281761">
    <property type="component" value="Unassembled WGS sequence"/>
</dbReference>
<evidence type="ECO:0000313" key="1">
    <source>
        <dbReference type="EMBL" id="KAK2955318.1"/>
    </source>
</evidence>
<dbReference type="EMBL" id="JARBJD010000068">
    <property type="protein sequence ID" value="KAK2955318.1"/>
    <property type="molecule type" value="Genomic_DNA"/>
</dbReference>
<protein>
    <submittedName>
        <fullName evidence="1">Uncharacterized protein</fullName>
    </submittedName>
</protein>
<name>A0ABQ9XV08_9EUKA</name>
<comment type="caution">
    <text evidence="1">The sequence shown here is derived from an EMBL/GenBank/DDBJ whole genome shotgun (WGS) entry which is preliminary data.</text>
</comment>
<reference evidence="1 2" key="1">
    <citation type="journal article" date="2022" name="bioRxiv">
        <title>Genomics of Preaxostyla Flagellates Illuminates Evolutionary Transitions and the Path Towards Mitochondrial Loss.</title>
        <authorList>
            <person name="Novak L.V.F."/>
            <person name="Treitli S.C."/>
            <person name="Pyrih J."/>
            <person name="Halakuc P."/>
            <person name="Pipaliya S.V."/>
            <person name="Vacek V."/>
            <person name="Brzon O."/>
            <person name="Soukal P."/>
            <person name="Eme L."/>
            <person name="Dacks J.B."/>
            <person name="Karnkowska A."/>
            <person name="Elias M."/>
            <person name="Hampl V."/>
        </authorList>
    </citation>
    <scope>NUCLEOTIDE SEQUENCE [LARGE SCALE GENOMIC DNA]</scope>
    <source>
        <strain evidence="1">NAU3</strain>
        <tissue evidence="1">Gut</tissue>
    </source>
</reference>
<keyword evidence="2" id="KW-1185">Reference proteome</keyword>
<proteinExistence type="predicted"/>
<accession>A0ABQ9XV08</accession>
<gene>
    <name evidence="1" type="ORF">BLNAU_9709</name>
</gene>
<sequence>MDHKSAHNIVETELLNFSQSYDAIVLNPSQPSRFPADPEIRIKSLSHEANDAESETTKSGEQSIISHVQSSENPKIRTFTIPGTILQEILETLFGSTLPIVLVDSMVFLFSSWLMEHPSKPHSAPQHPSSITALLSTLLFLSKGFSKSVKYFVEDSLILDLLRLLLRLFPTSTDRPPSSSTPPTTSPSKLIAELVFVFALNFSTSDHLPSNTTPYYNHYLTLFDSQRAYVPSPLFSDVHLSSEQSSKCRRFCESLEHELDTIFVALRHPSTDQTRKQELARVGLPLFLSLGLLSPSPSPKVVSLLEELVLPFLSTFRATVSFFNSSLALISPNMQSLVFPALHSLSRLHHASHSPVWENCCLTPMLGVVHGVLVTPSETLTQMDFLLFWSELQTALSSFTSSIEQDPSLRVSSSLSESAEERVVEGGLRVISDLGLFLFMLALDGDKKSNLSNLLHNPSIGSEFILLANRLLSSLRTFFEFDQSVRTSRPPANSSSESEEQTPSPSILRLDWDRLFSTNVHLSEPGKMIARIVFGSLLQTIFWFIHIYSSELNDLIQSLLLTLSSFIQHPIAILVPTFGPEHEPGRLGPKIRHFLLSPWLETGWSGDGSEKRKGLSFPLSLSVEMSTTAILSILINKTYRQSAEPTILDSVLPLLISQLDTTLTSPLTLSFGGVATTPLSVDLFVERGTAIIVERLLSSSMDVRWQMWLRKKGGVRLCDAGIVGFHSLVIHLHTQHHKTQLAESLDWIVVLGEVVDDLVCGKEVGERELNAIAKSKFPFQISPLFPITPVHRSQPQPLCLKSLCSFLRKLDDFCKAYAQTCHSLFTEEVLSSLSHILCSLFDKFDEEWRTIELIPLSVGTAMRLAIGGANSEEKKKLTRRIVSTGLFEILVRYIKKIRSSHKSTENQHYGFNTSSNWTRELIGVVEECGWMEEDDERVRAGLLVVREVEKNRRGGLRMEGQVLLPSLSNVHKLGSDLHISNNHLLRNEDLSIQGISVPPITGQFEETLTLFDVVNSSLSLDNVEIFINSDFSIAKLLESSRIKIQCSTLDFGREFTPFVADGGSVTLVDIVLKGRAQIPELMDSSTPDTHLIMSKCVAQDVIVGLSPIFGPSSYSVEVSFSVFANIDHAVPLLYSPSPPALQTFSIPSFETYSTILAASTMVNVTDDIYQTAR</sequence>
<evidence type="ECO:0000313" key="2">
    <source>
        <dbReference type="Proteomes" id="UP001281761"/>
    </source>
</evidence>
<organism evidence="1 2">
    <name type="scientific">Blattamonas nauphoetae</name>
    <dbReference type="NCBI Taxonomy" id="2049346"/>
    <lineage>
        <taxon>Eukaryota</taxon>
        <taxon>Metamonada</taxon>
        <taxon>Preaxostyla</taxon>
        <taxon>Oxymonadida</taxon>
        <taxon>Blattamonas</taxon>
    </lineage>
</organism>